<evidence type="ECO:0000256" key="4">
    <source>
        <dbReference type="ARBA" id="ARBA00023136"/>
    </source>
</evidence>
<comment type="subcellular location">
    <subcellularLocation>
        <location evidence="1">Membrane</location>
        <topology evidence="1">Single-pass membrane protein</topology>
    </subcellularLocation>
</comment>
<evidence type="ECO:0000313" key="6">
    <source>
        <dbReference type="EMBL" id="QBC42311.1"/>
    </source>
</evidence>
<dbReference type="PANTHER" id="PTHR36985:SF1">
    <property type="entry name" value="TRANSLOCATION AND ASSEMBLY MODULE SUBUNIT TAMB"/>
    <property type="match status" value="1"/>
</dbReference>
<dbReference type="EMBL" id="CP025781">
    <property type="protein sequence ID" value="QBC42311.1"/>
    <property type="molecule type" value="Genomic_DNA"/>
</dbReference>
<dbReference type="GO" id="GO:0009306">
    <property type="term" value="P:protein secretion"/>
    <property type="evidence" value="ECO:0007669"/>
    <property type="project" value="InterPro"/>
</dbReference>
<protein>
    <recommendedName>
        <fullName evidence="5">Translocation and assembly module TamB C-terminal domain-containing protein</fullName>
    </recommendedName>
</protein>
<name>A0A7G3G4X4_9NEIS</name>
<gene>
    <name evidence="6" type="ORF">C1H71_01200</name>
</gene>
<dbReference type="PANTHER" id="PTHR36985">
    <property type="entry name" value="TRANSLOCATION AND ASSEMBLY MODULE SUBUNIT TAMB"/>
    <property type="match status" value="1"/>
</dbReference>
<dbReference type="GO" id="GO:0097347">
    <property type="term" value="C:TAM protein secretion complex"/>
    <property type="evidence" value="ECO:0007669"/>
    <property type="project" value="TreeGrafter"/>
</dbReference>
<dbReference type="RefSeq" id="WP_130104936.1">
    <property type="nucleotide sequence ID" value="NZ_CP025781.1"/>
</dbReference>
<dbReference type="Pfam" id="PF04357">
    <property type="entry name" value="TamB"/>
    <property type="match status" value="1"/>
</dbReference>
<keyword evidence="4" id="KW-0472">Membrane</keyword>
<dbReference type="InterPro" id="IPR007452">
    <property type="entry name" value="TamB_C"/>
</dbReference>
<evidence type="ECO:0000259" key="5">
    <source>
        <dbReference type="Pfam" id="PF04357"/>
    </source>
</evidence>
<organism evidence="6 7">
    <name type="scientific">Iodobacter fluviatilis</name>
    <dbReference type="NCBI Taxonomy" id="537"/>
    <lineage>
        <taxon>Bacteria</taxon>
        <taxon>Pseudomonadati</taxon>
        <taxon>Pseudomonadota</taxon>
        <taxon>Betaproteobacteria</taxon>
        <taxon>Neisseriales</taxon>
        <taxon>Chitinibacteraceae</taxon>
        <taxon>Iodobacter</taxon>
    </lineage>
</organism>
<keyword evidence="7" id="KW-1185">Reference proteome</keyword>
<evidence type="ECO:0000256" key="2">
    <source>
        <dbReference type="ARBA" id="ARBA00022692"/>
    </source>
</evidence>
<dbReference type="Proteomes" id="UP000515917">
    <property type="component" value="Chromosome"/>
</dbReference>
<sequence length="909" mass="97782">MVAPAPASLGGTIQLHGPWLAPDVLAKLEDQQRKVAFDLNMGWLNPKHERRIALRSAKLSRANSRVSLQGEFGLLDSKGVARNDFKLNGEFAGINPAEFVNSPKGVITGQFKLAGALLPVMRADVDYSLQDSRFNGEVLSGKGQLRLEETRVSNADLWLALGTNRVDVDGALGRANDTLKLKLNLPQLQLFGPGFAGKASGDAQLKGELLNPQIAAQLSLHSLQTPFGVSVNQAQIDAHLQSDLKGPFQLHAEVIDAKAAGVLLQKLSFKVDGSRAKHHATLQVQGKKEEQLIDLSTTLDGGVNEQWAWRGMMQSLQVRQPLEVNLADPLPLEAGAGLLRLGDARLLMGDTRLHLQHFSWNDGALDTAGDLEQLSVGQWLPLLGQKDLIGNLMLGGRWNLQSKGGLNGALEIHRQSGDLKYVNASIVPQKFHLQDFKLQINAKKSVIKLESSLSSDRFGQVQASGKALVDAVNWRLVEHSPVDILVKGDLPKLAMLGPLLGPDLSLGGKGSFEVRHSGLLVDQQWAGFVNGDNLSIRDSATGLALQDGKVRVALDKRQIVLQQFQFKGGQGNLEAKGSFDLSGPSPSATAQVTANKLTLISKADMLVVMSGQGDISLRDKALSVSGRLRADEGDIRFQSNDVPRLSDDVVIKGRAKAPVEAGPKLTLQMDLDLGNSFRFRAYGLDARLTGLLRLRTQANQAPTATGVVQVAENSGNVHSTYSAYGQKLDIERGILAFQGPIDNPSLDILAMRRGQEVAAGVQVSGSALRPRVQLYSEPGMPDNEKLSWLLFGHGSDSMEKSDSALMLQVANALLTSGDGGPSFTEGILGQVGLDAVGFSSQKEKDGTSTQVVSVGKQLGKNVRVSLEKSVNGLRDAVKFTWQLSKGWSLVSRVGTDETTGDAYYTFTFD</sequence>
<reference evidence="6 7" key="1">
    <citation type="submission" date="2018-01" db="EMBL/GenBank/DDBJ databases">
        <title>Genome sequence of Iodobacter sp. strain PCH194 isolated from Indian Trans-Himalaya.</title>
        <authorList>
            <person name="Kumar V."/>
            <person name="Thakur V."/>
            <person name="Kumar S."/>
            <person name="Singh D."/>
        </authorList>
    </citation>
    <scope>NUCLEOTIDE SEQUENCE [LARGE SCALE GENOMIC DNA]</scope>
    <source>
        <strain evidence="6 7">PCH194</strain>
    </source>
</reference>
<evidence type="ECO:0000256" key="3">
    <source>
        <dbReference type="ARBA" id="ARBA00022989"/>
    </source>
</evidence>
<feature type="domain" description="Translocation and assembly module TamB C-terminal" evidence="5">
    <location>
        <begin position="568"/>
        <end position="907"/>
    </location>
</feature>
<dbReference type="KEGG" id="ifl:C1H71_01200"/>
<keyword evidence="3" id="KW-1133">Transmembrane helix</keyword>
<dbReference type="AlphaFoldDB" id="A0A7G3G4X4"/>
<evidence type="ECO:0000256" key="1">
    <source>
        <dbReference type="ARBA" id="ARBA00004167"/>
    </source>
</evidence>
<accession>A0A7G3G4X4</accession>
<keyword evidence="2" id="KW-0812">Transmembrane</keyword>
<proteinExistence type="predicted"/>
<evidence type="ECO:0000313" key="7">
    <source>
        <dbReference type="Proteomes" id="UP000515917"/>
    </source>
</evidence>
<dbReference type="GO" id="GO:0005886">
    <property type="term" value="C:plasma membrane"/>
    <property type="evidence" value="ECO:0007669"/>
    <property type="project" value="InterPro"/>
</dbReference>